<dbReference type="InterPro" id="IPR035952">
    <property type="entry name" value="Rhomboid-like_sf"/>
</dbReference>
<sequence length="217" mass="23528">MGRDLLGELVTRYLALVLIAVQAGVTVAGQPDWIYDIFGLSWDGILAGRLWQPFTHALVHGPWWTYWWHLALNLICLMMVGGRVERIGGARILLKTLGAGVLGGAVLQMLSSSVPFPLIGASGGLFAAMFWLLTIHADDRMWPVRLKGRNLAIGIFIAEAGILAAAWMLPGSGLEKIGSGCHLGGAAAGWYLGRKSLGPRLTKEDLMRERERREGAS</sequence>
<dbReference type="Proteomes" id="UP001165653">
    <property type="component" value="Unassembled WGS sequence"/>
</dbReference>
<keyword evidence="5 7" id="KW-1133">Transmembrane helix</keyword>
<feature type="transmembrane region" description="Helical" evidence="7">
    <location>
        <begin position="116"/>
        <end position="137"/>
    </location>
</feature>
<evidence type="ECO:0000256" key="3">
    <source>
        <dbReference type="ARBA" id="ARBA00022519"/>
    </source>
</evidence>
<name>A0ABT3G779_9BACT</name>
<feature type="transmembrane region" description="Helical" evidence="7">
    <location>
        <begin position="63"/>
        <end position="80"/>
    </location>
</feature>
<dbReference type="PANTHER" id="PTHR43066:SF26">
    <property type="entry name" value="RHOMBOID PROTEASE GLPG"/>
    <property type="match status" value="1"/>
</dbReference>
<keyword evidence="9" id="KW-0378">Hydrolase</keyword>
<evidence type="ECO:0000313" key="10">
    <source>
        <dbReference type="Proteomes" id="UP001165653"/>
    </source>
</evidence>
<keyword evidence="4 7" id="KW-0812">Transmembrane</keyword>
<feature type="domain" description="Peptidase S54 rhomboid" evidence="8">
    <location>
        <begin position="48"/>
        <end position="193"/>
    </location>
</feature>
<dbReference type="Pfam" id="PF01694">
    <property type="entry name" value="Rhomboid"/>
    <property type="match status" value="1"/>
</dbReference>
<dbReference type="PANTHER" id="PTHR43066">
    <property type="entry name" value="RHOMBOID-RELATED PROTEIN"/>
    <property type="match status" value="1"/>
</dbReference>
<proteinExistence type="predicted"/>
<feature type="transmembrane region" description="Helical" evidence="7">
    <location>
        <begin position="12"/>
        <end position="30"/>
    </location>
</feature>
<dbReference type="InterPro" id="IPR022764">
    <property type="entry name" value="Peptidase_S54_rhomboid_dom"/>
</dbReference>
<organism evidence="9 10">
    <name type="scientific">Luteolibacter rhizosphaerae</name>
    <dbReference type="NCBI Taxonomy" id="2989719"/>
    <lineage>
        <taxon>Bacteria</taxon>
        <taxon>Pseudomonadati</taxon>
        <taxon>Verrucomicrobiota</taxon>
        <taxon>Verrucomicrobiia</taxon>
        <taxon>Verrucomicrobiales</taxon>
        <taxon>Verrucomicrobiaceae</taxon>
        <taxon>Luteolibacter</taxon>
    </lineage>
</organism>
<evidence type="ECO:0000256" key="5">
    <source>
        <dbReference type="ARBA" id="ARBA00022989"/>
    </source>
</evidence>
<feature type="transmembrane region" description="Helical" evidence="7">
    <location>
        <begin position="149"/>
        <end position="169"/>
    </location>
</feature>
<dbReference type="EMBL" id="JAPDDR010000009">
    <property type="protein sequence ID" value="MCW1915482.1"/>
    <property type="molecule type" value="Genomic_DNA"/>
</dbReference>
<evidence type="ECO:0000259" key="8">
    <source>
        <dbReference type="Pfam" id="PF01694"/>
    </source>
</evidence>
<evidence type="ECO:0000256" key="6">
    <source>
        <dbReference type="ARBA" id="ARBA00023136"/>
    </source>
</evidence>
<evidence type="ECO:0000256" key="4">
    <source>
        <dbReference type="ARBA" id="ARBA00022692"/>
    </source>
</evidence>
<keyword evidence="9" id="KW-0645">Protease</keyword>
<keyword evidence="10" id="KW-1185">Reference proteome</keyword>
<feature type="transmembrane region" description="Helical" evidence="7">
    <location>
        <begin position="92"/>
        <end position="110"/>
    </location>
</feature>
<keyword evidence="2" id="KW-1003">Cell membrane</keyword>
<evidence type="ECO:0000256" key="2">
    <source>
        <dbReference type="ARBA" id="ARBA00022475"/>
    </source>
</evidence>
<keyword evidence="3" id="KW-0997">Cell inner membrane</keyword>
<evidence type="ECO:0000256" key="1">
    <source>
        <dbReference type="ARBA" id="ARBA00004141"/>
    </source>
</evidence>
<dbReference type="Gene3D" id="1.20.1540.10">
    <property type="entry name" value="Rhomboid-like"/>
    <property type="match status" value="1"/>
</dbReference>
<dbReference type="SUPFAM" id="SSF144091">
    <property type="entry name" value="Rhomboid-like"/>
    <property type="match status" value="1"/>
</dbReference>
<comment type="caution">
    <text evidence="9">The sequence shown here is derived from an EMBL/GenBank/DDBJ whole genome shotgun (WGS) entry which is preliminary data.</text>
</comment>
<dbReference type="GO" id="GO:0008233">
    <property type="term" value="F:peptidase activity"/>
    <property type="evidence" value="ECO:0007669"/>
    <property type="project" value="UniProtKB-KW"/>
</dbReference>
<keyword evidence="6 7" id="KW-0472">Membrane</keyword>
<evidence type="ECO:0000256" key="7">
    <source>
        <dbReference type="SAM" id="Phobius"/>
    </source>
</evidence>
<accession>A0ABT3G779</accession>
<reference evidence="9" key="1">
    <citation type="submission" date="2022-10" db="EMBL/GenBank/DDBJ databases">
        <title>Luteolibacter sp. GHJ8, whole genome shotgun sequencing project.</title>
        <authorList>
            <person name="Zhao G."/>
            <person name="Shen L."/>
        </authorList>
    </citation>
    <scope>NUCLEOTIDE SEQUENCE</scope>
    <source>
        <strain evidence="9">GHJ8</strain>
    </source>
</reference>
<protein>
    <submittedName>
        <fullName evidence="9">Rhomboid family intramembrane serine protease</fullName>
    </submittedName>
</protein>
<comment type="subcellular location">
    <subcellularLocation>
        <location evidence="1">Membrane</location>
        <topology evidence="1">Multi-pass membrane protein</topology>
    </subcellularLocation>
</comment>
<gene>
    <name evidence="9" type="ORF">OJ996_17990</name>
</gene>
<evidence type="ECO:0000313" key="9">
    <source>
        <dbReference type="EMBL" id="MCW1915482.1"/>
    </source>
</evidence>
<dbReference type="GO" id="GO:0006508">
    <property type="term" value="P:proteolysis"/>
    <property type="evidence" value="ECO:0007669"/>
    <property type="project" value="UniProtKB-KW"/>
</dbReference>